<organism evidence="5 6">
    <name type="scientific">Paxillus involutus ATCC 200175</name>
    <dbReference type="NCBI Taxonomy" id="664439"/>
    <lineage>
        <taxon>Eukaryota</taxon>
        <taxon>Fungi</taxon>
        <taxon>Dikarya</taxon>
        <taxon>Basidiomycota</taxon>
        <taxon>Agaricomycotina</taxon>
        <taxon>Agaricomycetes</taxon>
        <taxon>Agaricomycetidae</taxon>
        <taxon>Boletales</taxon>
        <taxon>Paxilineae</taxon>
        <taxon>Paxillaceae</taxon>
        <taxon>Paxillus</taxon>
    </lineage>
</organism>
<dbReference type="PANTHER" id="PTHR13486:SF2">
    <property type="entry name" value="SPLICING FACTOR C9ORF78"/>
    <property type="match status" value="1"/>
</dbReference>
<dbReference type="Proteomes" id="UP000053647">
    <property type="component" value="Unassembled WGS sequence"/>
</dbReference>
<gene>
    <name evidence="5" type="ORF">PAXINDRAFT_100732</name>
</gene>
<dbReference type="Pfam" id="PF07052">
    <property type="entry name" value="Hep_59"/>
    <property type="match status" value="1"/>
</dbReference>
<reference evidence="6" key="2">
    <citation type="submission" date="2015-01" db="EMBL/GenBank/DDBJ databases">
        <title>Evolutionary Origins and Diversification of the Mycorrhizal Mutualists.</title>
        <authorList>
            <consortium name="DOE Joint Genome Institute"/>
            <consortium name="Mycorrhizal Genomics Consortium"/>
            <person name="Kohler A."/>
            <person name="Kuo A."/>
            <person name="Nagy L.G."/>
            <person name="Floudas D."/>
            <person name="Copeland A."/>
            <person name="Barry K.W."/>
            <person name="Cichocki N."/>
            <person name="Veneault-Fourrey C."/>
            <person name="LaButti K."/>
            <person name="Lindquist E.A."/>
            <person name="Lipzen A."/>
            <person name="Lundell T."/>
            <person name="Morin E."/>
            <person name="Murat C."/>
            <person name="Riley R."/>
            <person name="Ohm R."/>
            <person name="Sun H."/>
            <person name="Tunlid A."/>
            <person name="Henrissat B."/>
            <person name="Grigoriev I.V."/>
            <person name="Hibbett D.S."/>
            <person name="Martin F."/>
        </authorList>
    </citation>
    <scope>NUCLEOTIDE SEQUENCE [LARGE SCALE GENOMIC DNA]</scope>
    <source>
        <strain evidence="6">ATCC 200175</strain>
    </source>
</reference>
<reference evidence="5 6" key="1">
    <citation type="submission" date="2014-06" db="EMBL/GenBank/DDBJ databases">
        <authorList>
            <consortium name="DOE Joint Genome Institute"/>
            <person name="Kuo A."/>
            <person name="Kohler A."/>
            <person name="Nagy L.G."/>
            <person name="Floudas D."/>
            <person name="Copeland A."/>
            <person name="Barry K.W."/>
            <person name="Cichocki N."/>
            <person name="Veneault-Fourrey C."/>
            <person name="LaButti K."/>
            <person name="Lindquist E.A."/>
            <person name="Lipzen A."/>
            <person name="Lundell T."/>
            <person name="Morin E."/>
            <person name="Murat C."/>
            <person name="Sun H."/>
            <person name="Tunlid A."/>
            <person name="Henrissat B."/>
            <person name="Grigoriev I.V."/>
            <person name="Hibbett D.S."/>
            <person name="Martin F."/>
            <person name="Nordberg H.P."/>
            <person name="Cantor M.N."/>
            <person name="Hua S.X."/>
        </authorList>
    </citation>
    <scope>NUCLEOTIDE SEQUENCE [LARGE SCALE GENOMIC DNA]</scope>
    <source>
        <strain evidence="5 6">ATCC 200175</strain>
    </source>
</reference>
<evidence type="ECO:0000256" key="3">
    <source>
        <dbReference type="ARBA" id="ARBA00023242"/>
    </source>
</evidence>
<sequence>MSPEEETASLNVSDQDKDKSLPSHAQPSELLELRKICKARQGIGVHKLSKGDVKQRRRRNTEDGPEDQSGLKAGAKVEDERAFCYLSLSTSRLNPYLHLALESNNDEEDVDALARRAVRTSNFTQQTNMLDVDKHMIAYIEEKLKMRRQEQDTSESKPKDPDEFELSER</sequence>
<dbReference type="AlphaFoldDB" id="A0A0C9TCH4"/>
<proteinExistence type="inferred from homology"/>
<evidence type="ECO:0000256" key="2">
    <source>
        <dbReference type="ARBA" id="ARBA00007643"/>
    </source>
</evidence>
<dbReference type="OrthoDB" id="5627at2759"/>
<accession>A0A0C9TCH4</accession>
<dbReference type="InterPro" id="IPR010756">
    <property type="entry name" value="Tls1-like"/>
</dbReference>
<comment type="similarity">
    <text evidence="2">Belongs to the TLS1 family.</text>
</comment>
<dbReference type="HOGENOM" id="CLU_1579025_0_0_1"/>
<evidence type="ECO:0000313" key="6">
    <source>
        <dbReference type="Proteomes" id="UP000053647"/>
    </source>
</evidence>
<comment type="subcellular location">
    <subcellularLocation>
        <location evidence="1">Nucleus</location>
    </subcellularLocation>
</comment>
<dbReference type="GO" id="GO:0000398">
    <property type="term" value="P:mRNA splicing, via spliceosome"/>
    <property type="evidence" value="ECO:0007669"/>
    <property type="project" value="TreeGrafter"/>
</dbReference>
<name>A0A0C9TCH4_PAXIN</name>
<protein>
    <submittedName>
        <fullName evidence="5">Uncharacterized protein</fullName>
    </submittedName>
</protein>
<feature type="region of interest" description="Disordered" evidence="4">
    <location>
        <begin position="145"/>
        <end position="169"/>
    </location>
</feature>
<dbReference type="GO" id="GO:0005681">
    <property type="term" value="C:spliceosomal complex"/>
    <property type="evidence" value="ECO:0007669"/>
    <property type="project" value="TreeGrafter"/>
</dbReference>
<evidence type="ECO:0000256" key="4">
    <source>
        <dbReference type="SAM" id="MobiDB-lite"/>
    </source>
</evidence>
<keyword evidence="6" id="KW-1185">Reference proteome</keyword>
<keyword evidence="3" id="KW-0539">Nucleus</keyword>
<dbReference type="EMBL" id="KN819353">
    <property type="protein sequence ID" value="KIJ13265.1"/>
    <property type="molecule type" value="Genomic_DNA"/>
</dbReference>
<feature type="region of interest" description="Disordered" evidence="4">
    <location>
        <begin position="1"/>
        <end position="29"/>
    </location>
</feature>
<evidence type="ECO:0000256" key="1">
    <source>
        <dbReference type="ARBA" id="ARBA00004123"/>
    </source>
</evidence>
<dbReference type="PANTHER" id="PTHR13486">
    <property type="entry name" value="TELOMERE LENGTH AND SILENCING PROTEIN 1 TLS1 FAMILY MEMBER"/>
    <property type="match status" value="1"/>
</dbReference>
<evidence type="ECO:0000313" key="5">
    <source>
        <dbReference type="EMBL" id="KIJ13265.1"/>
    </source>
</evidence>
<feature type="region of interest" description="Disordered" evidence="4">
    <location>
        <begin position="46"/>
        <end position="74"/>
    </location>
</feature>